<proteinExistence type="predicted"/>
<evidence type="ECO:0000313" key="2">
    <source>
        <dbReference type="EMBL" id="SHH47054.1"/>
    </source>
</evidence>
<protein>
    <submittedName>
        <fullName evidence="2">Uncharacterized protein</fullName>
    </submittedName>
</protein>
<dbReference type="EMBL" id="FQXU01000003">
    <property type="protein sequence ID" value="SHH47054.1"/>
    <property type="molecule type" value="Genomic_DNA"/>
</dbReference>
<dbReference type="Proteomes" id="UP000184241">
    <property type="component" value="Unassembled WGS sequence"/>
</dbReference>
<keyword evidence="1" id="KW-0472">Membrane</keyword>
<gene>
    <name evidence="2" type="ORF">SAMN02745941_00134</name>
</gene>
<accession>A0A1M5T8L2</accession>
<sequence length="138" mass="16127">MNKKKWIFIVIIMGVALLFYYINTKPNYKISRGNVKDIYCKYSDKNGYYSIKVSDSDKEMIIDEVSKMRKKSVSGDIVTLNYSFVIELTSGETLSFHANTKNIIKLYSKDGKSILNIKAPKTYEFIKRFTDENNIERY</sequence>
<keyword evidence="1" id="KW-0812">Transmembrane</keyword>
<keyword evidence="1" id="KW-1133">Transmembrane helix</keyword>
<dbReference type="AlphaFoldDB" id="A0A1M5T8L2"/>
<name>A0A1M5T8L2_9CLOT</name>
<reference evidence="2 3" key="1">
    <citation type="submission" date="2016-11" db="EMBL/GenBank/DDBJ databases">
        <authorList>
            <person name="Jaros S."/>
            <person name="Januszkiewicz K."/>
            <person name="Wedrychowicz H."/>
        </authorList>
    </citation>
    <scope>NUCLEOTIDE SEQUENCE [LARGE SCALE GENOMIC DNA]</scope>
    <source>
        <strain evidence="2 3">DSM 6191</strain>
    </source>
</reference>
<evidence type="ECO:0000256" key="1">
    <source>
        <dbReference type="SAM" id="Phobius"/>
    </source>
</evidence>
<evidence type="ECO:0000313" key="3">
    <source>
        <dbReference type="Proteomes" id="UP000184241"/>
    </source>
</evidence>
<dbReference type="RefSeq" id="WP_073015847.1">
    <property type="nucleotide sequence ID" value="NZ_FQXU01000003.1"/>
</dbReference>
<feature type="transmembrane region" description="Helical" evidence="1">
    <location>
        <begin position="6"/>
        <end position="22"/>
    </location>
</feature>
<organism evidence="2 3">
    <name type="scientific">Clostridium intestinale DSM 6191</name>
    <dbReference type="NCBI Taxonomy" id="1121320"/>
    <lineage>
        <taxon>Bacteria</taxon>
        <taxon>Bacillati</taxon>
        <taxon>Bacillota</taxon>
        <taxon>Clostridia</taxon>
        <taxon>Eubacteriales</taxon>
        <taxon>Clostridiaceae</taxon>
        <taxon>Clostridium</taxon>
    </lineage>
</organism>